<keyword evidence="3" id="KW-1185">Reference proteome</keyword>
<proteinExistence type="predicted"/>
<dbReference type="SUPFAM" id="SSF54427">
    <property type="entry name" value="NTF2-like"/>
    <property type="match status" value="1"/>
</dbReference>
<protein>
    <submittedName>
        <fullName evidence="2">Nuclear transport factor 2 family protein</fullName>
    </submittedName>
</protein>
<reference evidence="2 3" key="1">
    <citation type="submission" date="2023-12" db="EMBL/GenBank/DDBJ databases">
        <title>the genome sequence of Hyalangium sp. s54d21.</title>
        <authorList>
            <person name="Zhang X."/>
        </authorList>
    </citation>
    <scope>NUCLEOTIDE SEQUENCE [LARGE SCALE GENOMIC DNA]</scope>
    <source>
        <strain evidence="3">s54d21</strain>
    </source>
</reference>
<feature type="domain" description="DUF4440" evidence="1">
    <location>
        <begin position="36"/>
        <end position="150"/>
    </location>
</feature>
<dbReference type="Gene3D" id="3.10.450.50">
    <property type="match status" value="1"/>
</dbReference>
<name>A0ABU5GW53_9BACT</name>
<evidence type="ECO:0000313" key="2">
    <source>
        <dbReference type="EMBL" id="MDY7225405.1"/>
    </source>
</evidence>
<dbReference type="EMBL" id="JAXIVS010000001">
    <property type="protein sequence ID" value="MDY7225405.1"/>
    <property type="molecule type" value="Genomic_DNA"/>
</dbReference>
<dbReference type="Pfam" id="PF14534">
    <property type="entry name" value="DUF4440"/>
    <property type="match status" value="1"/>
</dbReference>
<gene>
    <name evidence="2" type="ORF">SYV04_03390</name>
</gene>
<dbReference type="RefSeq" id="WP_321544115.1">
    <property type="nucleotide sequence ID" value="NZ_JAXIVS010000001.1"/>
</dbReference>
<dbReference type="InterPro" id="IPR027843">
    <property type="entry name" value="DUF4440"/>
</dbReference>
<dbReference type="PROSITE" id="PS51257">
    <property type="entry name" value="PROKAR_LIPOPROTEIN"/>
    <property type="match status" value="1"/>
</dbReference>
<dbReference type="InterPro" id="IPR032710">
    <property type="entry name" value="NTF2-like_dom_sf"/>
</dbReference>
<sequence length="154" mass="17576">MTFRALLIVPLLLAAACTPRRIPGTELADTEDTRAILAVMERYRSALEAKDAKAIQTLVSKNFREDGGTETTDDDLTYENLDEHLSNLFQRLDNPKVELSIRRVDVQDEQATAIYYWNASWKLPSLTNRGQNDSELEQMLFQRQDGEWKIVSGI</sequence>
<organism evidence="2 3">
    <name type="scientific">Hyalangium rubrum</name>
    <dbReference type="NCBI Taxonomy" id="3103134"/>
    <lineage>
        <taxon>Bacteria</taxon>
        <taxon>Pseudomonadati</taxon>
        <taxon>Myxococcota</taxon>
        <taxon>Myxococcia</taxon>
        <taxon>Myxococcales</taxon>
        <taxon>Cystobacterineae</taxon>
        <taxon>Archangiaceae</taxon>
        <taxon>Hyalangium</taxon>
    </lineage>
</organism>
<evidence type="ECO:0000313" key="3">
    <source>
        <dbReference type="Proteomes" id="UP001291309"/>
    </source>
</evidence>
<dbReference type="Proteomes" id="UP001291309">
    <property type="component" value="Unassembled WGS sequence"/>
</dbReference>
<accession>A0ABU5GW53</accession>
<comment type="caution">
    <text evidence="2">The sequence shown here is derived from an EMBL/GenBank/DDBJ whole genome shotgun (WGS) entry which is preliminary data.</text>
</comment>
<evidence type="ECO:0000259" key="1">
    <source>
        <dbReference type="Pfam" id="PF14534"/>
    </source>
</evidence>